<dbReference type="Proteomes" id="UP000032749">
    <property type="component" value="Chromosome"/>
</dbReference>
<dbReference type="KEGG" id="oai:OLEAN_C24390"/>
<evidence type="ECO:0000256" key="1">
    <source>
        <dbReference type="SAM" id="SignalP"/>
    </source>
</evidence>
<dbReference type="HOGENOM" id="CLU_628273_0_0_6"/>
<accession>R4YP40</accession>
<name>R4YP40_OLEAN</name>
<protein>
    <recommendedName>
        <fullName evidence="4">Lipoprotein</fullName>
    </recommendedName>
</protein>
<evidence type="ECO:0008006" key="4">
    <source>
        <dbReference type="Google" id="ProtNLM"/>
    </source>
</evidence>
<dbReference type="EMBL" id="FO203512">
    <property type="protein sequence ID" value="CCK76615.1"/>
    <property type="molecule type" value="Genomic_DNA"/>
</dbReference>
<keyword evidence="1" id="KW-0732">Signal</keyword>
<feature type="chain" id="PRO_5004383335" description="Lipoprotein" evidence="1">
    <location>
        <begin position="21"/>
        <end position="436"/>
    </location>
</feature>
<organism evidence="2 3">
    <name type="scientific">Oleispira antarctica RB-8</name>
    <dbReference type="NCBI Taxonomy" id="698738"/>
    <lineage>
        <taxon>Bacteria</taxon>
        <taxon>Pseudomonadati</taxon>
        <taxon>Pseudomonadota</taxon>
        <taxon>Gammaproteobacteria</taxon>
        <taxon>Oceanospirillales</taxon>
        <taxon>Oceanospirillaceae</taxon>
        <taxon>Oleispira</taxon>
    </lineage>
</organism>
<evidence type="ECO:0000313" key="2">
    <source>
        <dbReference type="EMBL" id="CCK76615.1"/>
    </source>
</evidence>
<sequence>MKLRNLVPCLAASVLLTACGADNDSSSKNSVGPFDPSDPIYLVKSTAWVTEAGVSLHFLTNTLDEETVFDTKKALAIPEYTGVAVPEGANADNAFYVGMYTSSVYRRYVVSDTGKISLDDELDFSGVSGATGRNLLRATQFMSPTKAYALDFAGLQIIAFNPTDMTLIDTDESTEKMDTISLASIEEEELPGTWSVFPTTDGDRFVATIGFYAADGADTGVTKLVIVDSNDDSLATDSVDNCSAVTGAAKDTNGNMYFASYDESALAHEQGTGTYAPCIIRVLAGTNEFDDSYLMNMQNLTNNGRMAMGAVTGNGDIAYNLIMSDAGQAMVTDKTLGKHLRIPVWEFHSFDLTDSNATATKVEGVVSSEGAQGIPGGTISRILNGSFKHHELGDITWMAQIDVETTSSVYNSTDPETWSLITNTVPGQIEFVGRLR</sequence>
<dbReference type="AlphaFoldDB" id="R4YP40"/>
<proteinExistence type="predicted"/>
<evidence type="ECO:0000313" key="3">
    <source>
        <dbReference type="Proteomes" id="UP000032749"/>
    </source>
</evidence>
<keyword evidence="3" id="KW-1185">Reference proteome</keyword>
<dbReference type="PROSITE" id="PS51257">
    <property type="entry name" value="PROKAR_LIPOPROTEIN"/>
    <property type="match status" value="1"/>
</dbReference>
<feature type="signal peptide" evidence="1">
    <location>
        <begin position="1"/>
        <end position="20"/>
    </location>
</feature>
<dbReference type="OrthoDB" id="5379593at2"/>
<dbReference type="STRING" id="698738.OLEAN_C24390"/>
<reference evidence="2 3" key="1">
    <citation type="journal article" date="2013" name="Nat. Commun.">
        <title>Genome sequence and functional genomic analysis of the oil-degrading bacterium Oleispira antarctica.</title>
        <authorList>
            <person name="Kube M."/>
            <person name="Chernikova T.N."/>
            <person name="Al-Ramahi Y."/>
            <person name="Beloqui A."/>
            <person name="Lopez-Cortez N."/>
            <person name="Guazzaroni M.E."/>
            <person name="Heipieper H.J."/>
            <person name="Klages S."/>
            <person name="Kotsyurbenko O.R."/>
            <person name="Langer I."/>
            <person name="Nechitaylo T.Y."/>
            <person name="Lunsdorf H."/>
            <person name="Fernandez M."/>
            <person name="Juarez S."/>
            <person name="Ciordia S."/>
            <person name="Singer A."/>
            <person name="Kagan O."/>
            <person name="Egorova O."/>
            <person name="Petit P.A."/>
            <person name="Stogios P."/>
            <person name="Kim Y."/>
            <person name="Tchigvintsev A."/>
            <person name="Flick R."/>
            <person name="Denaro R."/>
            <person name="Genovese M."/>
            <person name="Albar J.P."/>
            <person name="Reva O.N."/>
            <person name="Martinez-Gomariz M."/>
            <person name="Tran H."/>
            <person name="Ferrer M."/>
            <person name="Savchenko A."/>
            <person name="Yakunin A.F."/>
            <person name="Yakimov M.M."/>
            <person name="Golyshina O.V."/>
            <person name="Reinhardt R."/>
            <person name="Golyshin P.N."/>
        </authorList>
    </citation>
    <scope>NUCLEOTIDE SEQUENCE [LARGE SCALE GENOMIC DNA]</scope>
</reference>
<gene>
    <name evidence="2" type="ORF">OLEAN_C24390</name>
</gene>